<feature type="binding site" evidence="10">
    <location>
        <position position="331"/>
    </location>
    <ligand>
        <name>NAD(+)</name>
        <dbReference type="ChEBI" id="CHEBI:57540"/>
    </ligand>
</feature>
<reference evidence="12 13" key="1">
    <citation type="submission" date="2018-09" db="EMBL/GenBank/DDBJ databases">
        <title>Phylogeny of the Shewanellaceae, and recommendation for two new genera, Pseudoshewanella and Parashewanella.</title>
        <authorList>
            <person name="Wang G."/>
        </authorList>
    </citation>
    <scope>NUCLEOTIDE SEQUENCE [LARGE SCALE GENOMIC DNA]</scope>
    <source>
        <strain evidence="12 13">KCTC 22492</strain>
    </source>
</reference>
<keyword evidence="5 7" id="KW-0520">NAD</keyword>
<feature type="binding site" evidence="10">
    <location>
        <position position="86"/>
    </location>
    <ligand>
        <name>NAD(+)</name>
        <dbReference type="ChEBI" id="CHEBI:57540"/>
    </ligand>
</feature>
<dbReference type="EMBL" id="QYYH01000091">
    <property type="protein sequence ID" value="RJY10964.1"/>
    <property type="molecule type" value="Genomic_DNA"/>
</dbReference>
<comment type="similarity">
    <text evidence="2 7">Belongs to the UDP-glucose/GDP-mannose dehydrogenase family.</text>
</comment>
<evidence type="ECO:0000256" key="8">
    <source>
        <dbReference type="PIRSR" id="PIRSR500134-1"/>
    </source>
</evidence>
<feature type="binding site" evidence="9">
    <location>
        <position position="324"/>
    </location>
    <ligand>
        <name>substrate</name>
    </ligand>
</feature>
<feature type="binding site" evidence="9">
    <location>
        <position position="265"/>
    </location>
    <ligand>
        <name>substrate</name>
    </ligand>
</feature>
<feature type="binding site" evidence="9">
    <location>
        <position position="210"/>
    </location>
    <ligand>
        <name>substrate</name>
    </ligand>
</feature>
<evidence type="ECO:0000256" key="2">
    <source>
        <dbReference type="ARBA" id="ARBA00006601"/>
    </source>
</evidence>
<feature type="binding site" evidence="10">
    <location>
        <position position="161"/>
    </location>
    <ligand>
        <name>NAD(+)</name>
        <dbReference type="ChEBI" id="CHEBI:57540"/>
    </ligand>
</feature>
<dbReference type="SMART" id="SM00984">
    <property type="entry name" value="UDPG_MGDP_dh_C"/>
    <property type="match status" value="1"/>
</dbReference>
<dbReference type="Gene3D" id="3.40.50.720">
    <property type="entry name" value="NAD(P)-binding Rossmann-like Domain"/>
    <property type="match status" value="2"/>
</dbReference>
<evidence type="ECO:0000256" key="10">
    <source>
        <dbReference type="PIRSR" id="PIRSR500134-3"/>
    </source>
</evidence>
<dbReference type="UniPathway" id="UPA00038">
    <property type="reaction ID" value="UER00491"/>
</dbReference>
<dbReference type="SUPFAM" id="SSF52413">
    <property type="entry name" value="UDP-glucose/GDP-mannose dehydrogenase C-terminal domain"/>
    <property type="match status" value="1"/>
</dbReference>
<evidence type="ECO:0000256" key="7">
    <source>
        <dbReference type="PIRNR" id="PIRNR000124"/>
    </source>
</evidence>
<feature type="binding site" evidence="9">
    <location>
        <begin position="158"/>
        <end position="161"/>
    </location>
    <ligand>
        <name>substrate</name>
    </ligand>
</feature>
<keyword evidence="4 7" id="KW-0560">Oxidoreductase</keyword>
<dbReference type="PIRSF" id="PIRSF500134">
    <property type="entry name" value="UDPglc_DH_bac"/>
    <property type="match status" value="1"/>
</dbReference>
<evidence type="ECO:0000313" key="13">
    <source>
        <dbReference type="Proteomes" id="UP000273022"/>
    </source>
</evidence>
<dbReference type="GO" id="GO:0000271">
    <property type="term" value="P:polysaccharide biosynthetic process"/>
    <property type="evidence" value="ECO:0007669"/>
    <property type="project" value="InterPro"/>
</dbReference>
<dbReference type="PANTHER" id="PTHR43750">
    <property type="entry name" value="UDP-GLUCOSE 6-DEHYDROGENASE TUAD"/>
    <property type="match status" value="1"/>
</dbReference>
<dbReference type="PIRSF" id="PIRSF000124">
    <property type="entry name" value="UDPglc_GDPman_dh"/>
    <property type="match status" value="1"/>
</dbReference>
<evidence type="ECO:0000256" key="3">
    <source>
        <dbReference type="ARBA" id="ARBA00012954"/>
    </source>
</evidence>
<comment type="caution">
    <text evidence="12">The sequence shown here is derived from an EMBL/GenBank/DDBJ whole genome shotgun (WGS) entry which is preliminary data.</text>
</comment>
<dbReference type="GO" id="GO:0006065">
    <property type="term" value="P:UDP-glucuronate biosynthetic process"/>
    <property type="evidence" value="ECO:0007669"/>
    <property type="project" value="UniProtKB-UniPathway"/>
</dbReference>
<dbReference type="Pfam" id="PF03721">
    <property type="entry name" value="UDPG_MGDP_dh_N"/>
    <property type="match status" value="1"/>
</dbReference>
<accession>A0A3A6TRE2</accession>
<gene>
    <name evidence="12" type="ORF">D5R81_13740</name>
</gene>
<feature type="domain" description="UDP-glucose/GDP-mannose dehydrogenase C-terminal" evidence="11">
    <location>
        <begin position="317"/>
        <end position="425"/>
    </location>
</feature>
<proteinExistence type="inferred from homology"/>
<name>A0A3A6TRE2_9GAMM</name>
<dbReference type="EC" id="1.1.1.22" evidence="3 7"/>
<evidence type="ECO:0000256" key="6">
    <source>
        <dbReference type="ARBA" id="ARBA00047473"/>
    </source>
</evidence>
<feature type="binding site" evidence="10">
    <location>
        <position position="30"/>
    </location>
    <ligand>
        <name>NAD(+)</name>
        <dbReference type="ChEBI" id="CHEBI:57540"/>
    </ligand>
</feature>
<dbReference type="InterPro" id="IPR008927">
    <property type="entry name" value="6-PGluconate_DH-like_C_sf"/>
</dbReference>
<evidence type="ECO:0000256" key="4">
    <source>
        <dbReference type="ARBA" id="ARBA00023002"/>
    </source>
</evidence>
<comment type="catalytic activity">
    <reaction evidence="6 7">
        <text>UDP-alpha-D-glucose + 2 NAD(+) + H2O = UDP-alpha-D-glucuronate + 2 NADH + 3 H(+)</text>
        <dbReference type="Rhea" id="RHEA:23596"/>
        <dbReference type="ChEBI" id="CHEBI:15377"/>
        <dbReference type="ChEBI" id="CHEBI:15378"/>
        <dbReference type="ChEBI" id="CHEBI:57540"/>
        <dbReference type="ChEBI" id="CHEBI:57945"/>
        <dbReference type="ChEBI" id="CHEBI:58052"/>
        <dbReference type="ChEBI" id="CHEBI:58885"/>
        <dbReference type="EC" id="1.1.1.22"/>
    </reaction>
</comment>
<dbReference type="InterPro" id="IPR028357">
    <property type="entry name" value="UDPglc_DH_bac"/>
</dbReference>
<dbReference type="Pfam" id="PF03720">
    <property type="entry name" value="UDPG_MGDP_dh_C"/>
    <property type="match status" value="1"/>
</dbReference>
<feature type="binding site" evidence="9">
    <location>
        <begin position="257"/>
        <end position="261"/>
    </location>
    <ligand>
        <name>substrate</name>
    </ligand>
</feature>
<feature type="binding site" evidence="10">
    <location>
        <position position="271"/>
    </location>
    <ligand>
        <name>NAD(+)</name>
        <dbReference type="ChEBI" id="CHEBI:57540"/>
    </ligand>
</feature>
<feature type="binding site" evidence="10">
    <location>
        <position position="124"/>
    </location>
    <ligand>
        <name>NAD(+)</name>
        <dbReference type="ChEBI" id="CHEBI:57540"/>
    </ligand>
</feature>
<protein>
    <recommendedName>
        <fullName evidence="3 7">UDP-glucose 6-dehydrogenase</fullName>
        <ecNumber evidence="3 7">1.1.1.22</ecNumber>
    </recommendedName>
</protein>
<dbReference type="Proteomes" id="UP000273022">
    <property type="component" value="Unassembled WGS sequence"/>
</dbReference>
<dbReference type="PANTHER" id="PTHR43750:SF1">
    <property type="entry name" value="GDP-MANNOSE 6-DEHYDROGENASE"/>
    <property type="match status" value="1"/>
</dbReference>
<evidence type="ECO:0000259" key="11">
    <source>
        <dbReference type="SMART" id="SM00984"/>
    </source>
</evidence>
<dbReference type="Pfam" id="PF00984">
    <property type="entry name" value="UDPG_MGDP_dh"/>
    <property type="match status" value="1"/>
</dbReference>
<dbReference type="InterPro" id="IPR014027">
    <property type="entry name" value="UDP-Glc/GDP-Man_DH_C"/>
</dbReference>
<dbReference type="Gene3D" id="1.20.5.170">
    <property type="match status" value="1"/>
</dbReference>
<dbReference type="InterPro" id="IPR001732">
    <property type="entry name" value="UDP-Glc/GDP-Man_DH_N"/>
</dbReference>
<evidence type="ECO:0000313" key="12">
    <source>
        <dbReference type="EMBL" id="RJY10964.1"/>
    </source>
</evidence>
<evidence type="ECO:0000256" key="9">
    <source>
        <dbReference type="PIRSR" id="PIRSR500134-2"/>
    </source>
</evidence>
<dbReference type="RefSeq" id="WP_121854212.1">
    <property type="nucleotide sequence ID" value="NZ_CP037952.1"/>
</dbReference>
<dbReference type="NCBIfam" id="TIGR03026">
    <property type="entry name" value="NDP-sugDHase"/>
    <property type="match status" value="1"/>
</dbReference>
<dbReference type="SUPFAM" id="SSF51735">
    <property type="entry name" value="NAD(P)-binding Rossmann-fold domains"/>
    <property type="match status" value="1"/>
</dbReference>
<feature type="active site" description="Nucleophile" evidence="8">
    <location>
        <position position="268"/>
    </location>
</feature>
<dbReference type="InterPro" id="IPR017476">
    <property type="entry name" value="UDP-Glc/GDP-Man"/>
</dbReference>
<dbReference type="InterPro" id="IPR036220">
    <property type="entry name" value="UDP-Glc/GDP-Man_DH_C_sf"/>
</dbReference>
<dbReference type="SUPFAM" id="SSF48179">
    <property type="entry name" value="6-phosphogluconate dehydrogenase C-terminal domain-like"/>
    <property type="match status" value="1"/>
</dbReference>
<feature type="binding site" evidence="10">
    <location>
        <position position="35"/>
    </location>
    <ligand>
        <name>NAD(+)</name>
        <dbReference type="ChEBI" id="CHEBI:57540"/>
    </ligand>
</feature>
<dbReference type="InterPro" id="IPR036291">
    <property type="entry name" value="NAD(P)-bd_dom_sf"/>
</dbReference>
<comment type="pathway">
    <text evidence="1">Nucleotide-sugar biosynthesis; UDP-alpha-D-glucuronate biosynthesis; UDP-alpha-D-glucuronate from UDP-alpha-D-glucose: step 1/1.</text>
</comment>
<dbReference type="GO" id="GO:0003979">
    <property type="term" value="F:UDP-glucose 6-dehydrogenase activity"/>
    <property type="evidence" value="ECO:0007669"/>
    <property type="project" value="UniProtKB-EC"/>
</dbReference>
<evidence type="ECO:0000256" key="5">
    <source>
        <dbReference type="ARBA" id="ARBA00023027"/>
    </source>
</evidence>
<dbReference type="InterPro" id="IPR014026">
    <property type="entry name" value="UDP-Glc/GDP-Man_DH_dimer"/>
</dbReference>
<dbReference type="GO" id="GO:0051287">
    <property type="term" value="F:NAD binding"/>
    <property type="evidence" value="ECO:0007669"/>
    <property type="project" value="InterPro"/>
</dbReference>
<dbReference type="OrthoDB" id="9803238at2"/>
<sequence length="436" mass="47620">MDISIFGMGYVGAVCSACLSNNGHNIIGVDVSQEKVDLINSGASPIVEPGLAEMISKGIKNGNLSATTNSIKAVENTSVTMVCVGTPSMANGNLELNYIKAVCHDIGLALKGKNEPHYVVIRSTVLPGTVKDIVIPALEKASGRVAGRDFFVATNPEFLRESTAIFDFYNPPMTVIGQMDDETGQLIATLYQELDAEIICQPIEVAEMIKYTCNVWHAAKITFANEIGNISRGLGIDGRDVMKVVCKDKKLNISNYYMRPGFAYGGSCLPKDVKALTFKALSLDIKTPMLSQLMASNQNQIQNAINIVKSLKHRKITLLGLSFKSETDDLRESPFVELAEQLIGKGFDLKIYDKYIDYARVHGANKEYINCHIPHVSSLLVSDLQAAIDHGEIIVIANGDKSFKGVLENLSQEKKIVDLHGFMTHASDENKQGICW</sequence>
<evidence type="ECO:0000256" key="1">
    <source>
        <dbReference type="ARBA" id="ARBA00004701"/>
    </source>
</evidence>
<organism evidence="12 13">
    <name type="scientific">Parashewanella spongiae</name>
    <dbReference type="NCBI Taxonomy" id="342950"/>
    <lineage>
        <taxon>Bacteria</taxon>
        <taxon>Pseudomonadati</taxon>
        <taxon>Pseudomonadota</taxon>
        <taxon>Gammaproteobacteria</taxon>
        <taxon>Alteromonadales</taxon>
        <taxon>Shewanellaceae</taxon>
        <taxon>Parashewanella</taxon>
    </lineage>
</organism>
<keyword evidence="13" id="KW-1185">Reference proteome</keyword>
<dbReference type="AlphaFoldDB" id="A0A3A6TRE2"/>